<organism evidence="2 3">
    <name type="scientific">Actinidia rufa</name>
    <dbReference type="NCBI Taxonomy" id="165716"/>
    <lineage>
        <taxon>Eukaryota</taxon>
        <taxon>Viridiplantae</taxon>
        <taxon>Streptophyta</taxon>
        <taxon>Embryophyta</taxon>
        <taxon>Tracheophyta</taxon>
        <taxon>Spermatophyta</taxon>
        <taxon>Magnoliopsida</taxon>
        <taxon>eudicotyledons</taxon>
        <taxon>Gunneridae</taxon>
        <taxon>Pentapetalae</taxon>
        <taxon>asterids</taxon>
        <taxon>Ericales</taxon>
        <taxon>Actinidiaceae</taxon>
        <taxon>Actinidia</taxon>
    </lineage>
</organism>
<dbReference type="Proteomes" id="UP000585474">
    <property type="component" value="Unassembled WGS sequence"/>
</dbReference>
<dbReference type="OrthoDB" id="1838992at2759"/>
<evidence type="ECO:0000313" key="3">
    <source>
        <dbReference type="Proteomes" id="UP000585474"/>
    </source>
</evidence>
<sequence length="205" mass="22560">MSGKVDVGDLENTLPSWISDHLGEWSYMTAEVIQYPSSPREHPSDNEESPLVEDEGSPLVDIQPPPERKTNTITHGELDRLKESCSFPSGIQIRLLEEDETIASIHPGEDPGGPRVPRSWNTPGKRCNLLLALSETKQERFNTISGTLERGQFYPIKGVLGSKSFFRNFALDSRKMVSSVGNNDEDKPTGNTAHVAGDEGESPIS</sequence>
<dbReference type="EMBL" id="BJWL01000017">
    <property type="protein sequence ID" value="GFZ05434.1"/>
    <property type="molecule type" value="Genomic_DNA"/>
</dbReference>
<proteinExistence type="predicted"/>
<dbReference type="AlphaFoldDB" id="A0A7J0G3S1"/>
<evidence type="ECO:0000256" key="1">
    <source>
        <dbReference type="SAM" id="MobiDB-lite"/>
    </source>
</evidence>
<comment type="caution">
    <text evidence="2">The sequence shown here is derived from an EMBL/GenBank/DDBJ whole genome shotgun (WGS) entry which is preliminary data.</text>
</comment>
<feature type="region of interest" description="Disordered" evidence="1">
    <location>
        <begin position="36"/>
        <end position="71"/>
    </location>
</feature>
<keyword evidence="3" id="KW-1185">Reference proteome</keyword>
<protein>
    <submittedName>
        <fullName evidence="2">Uncharacterized protein</fullName>
    </submittedName>
</protein>
<evidence type="ECO:0000313" key="2">
    <source>
        <dbReference type="EMBL" id="GFZ05434.1"/>
    </source>
</evidence>
<feature type="region of interest" description="Disordered" evidence="1">
    <location>
        <begin position="177"/>
        <end position="205"/>
    </location>
</feature>
<reference evidence="2 3" key="1">
    <citation type="submission" date="2019-07" db="EMBL/GenBank/DDBJ databases">
        <title>De Novo Assembly of kiwifruit Actinidia rufa.</title>
        <authorList>
            <person name="Sugita-Konishi S."/>
            <person name="Sato K."/>
            <person name="Mori E."/>
            <person name="Abe Y."/>
            <person name="Kisaki G."/>
            <person name="Hamano K."/>
            <person name="Suezawa K."/>
            <person name="Otani M."/>
            <person name="Fukuda T."/>
            <person name="Manabe T."/>
            <person name="Gomi K."/>
            <person name="Tabuchi M."/>
            <person name="Akimitsu K."/>
            <person name="Kataoka I."/>
        </authorList>
    </citation>
    <scope>NUCLEOTIDE SEQUENCE [LARGE SCALE GENOMIC DNA]</scope>
    <source>
        <strain evidence="3">cv. Fuchu</strain>
    </source>
</reference>
<gene>
    <name evidence="2" type="ORF">Acr_17g0010060</name>
</gene>
<accession>A0A7J0G3S1</accession>
<feature type="compositionally biased region" description="Acidic residues" evidence="1">
    <location>
        <begin position="46"/>
        <end position="56"/>
    </location>
</feature>
<name>A0A7J0G3S1_9ERIC</name>